<accession>A0A8B3FKC3</accession>
<dbReference type="RefSeq" id="WP_119161295.1">
    <property type="nucleotide sequence ID" value="NZ_LR134442.1"/>
</dbReference>
<dbReference type="GO" id="GO:0003677">
    <property type="term" value="F:DNA binding"/>
    <property type="evidence" value="ECO:0007669"/>
    <property type="project" value="UniProtKB-UniRule"/>
</dbReference>
<sequence>MARPVKFSAGDILDAAARVVLAHSGSPTVAEIAREVGAPVGSVYYRFASRDELLVSLWLLSVRDFQRGFMAACCREPAEDAVVAAARHIPVYCREHPAEARAMTLYRQTELVRTAPESLRDEVATVNDQVNALSLELTRRRYGVADERRTTLIATATRQCPYGLVRPHLGGPIPDWIDDATAACARAITALGD</sequence>
<name>A0A8B3FKC3_9ACTN</name>
<evidence type="ECO:0000259" key="3">
    <source>
        <dbReference type="PROSITE" id="PS50977"/>
    </source>
</evidence>
<dbReference type="Proteomes" id="UP000279336">
    <property type="component" value="Unassembled WGS sequence"/>
</dbReference>
<evidence type="ECO:0000313" key="5">
    <source>
        <dbReference type="Proteomes" id="UP000279336"/>
    </source>
</evidence>
<dbReference type="PROSITE" id="PS50977">
    <property type="entry name" value="HTH_TETR_2"/>
    <property type="match status" value="1"/>
</dbReference>
<gene>
    <name evidence="4" type="ORF">D7U36_03960</name>
</gene>
<keyword evidence="1 2" id="KW-0238">DNA-binding</keyword>
<comment type="caution">
    <text evidence="4">The sequence shown here is derived from an EMBL/GenBank/DDBJ whole genome shotgun (WGS) entry which is preliminary data.</text>
</comment>
<dbReference type="EMBL" id="RCIW01000005">
    <property type="protein sequence ID" value="RLP11287.1"/>
    <property type="molecule type" value="Genomic_DNA"/>
</dbReference>
<dbReference type="AlphaFoldDB" id="A0A8B3FKC3"/>
<organism evidence="4 5">
    <name type="scientific">Propionibacterium australiense</name>
    <dbReference type="NCBI Taxonomy" id="119981"/>
    <lineage>
        <taxon>Bacteria</taxon>
        <taxon>Bacillati</taxon>
        <taxon>Actinomycetota</taxon>
        <taxon>Actinomycetes</taxon>
        <taxon>Propionibacteriales</taxon>
        <taxon>Propionibacteriaceae</taxon>
        <taxon>Propionibacterium</taxon>
    </lineage>
</organism>
<dbReference type="InterPro" id="IPR001647">
    <property type="entry name" value="HTH_TetR"/>
</dbReference>
<reference evidence="4 5" key="1">
    <citation type="submission" date="2018-10" db="EMBL/GenBank/DDBJ databases">
        <title>Propionibacterium australiense Genome Sequencing and Assembly.</title>
        <authorList>
            <person name="Bernier A.-M."/>
            <person name="Bernard K."/>
        </authorList>
    </citation>
    <scope>NUCLEOTIDE SEQUENCE [LARGE SCALE GENOMIC DNA]</scope>
    <source>
        <strain evidence="4 5">NML98A078</strain>
    </source>
</reference>
<feature type="domain" description="HTH tetR-type" evidence="3">
    <location>
        <begin position="6"/>
        <end position="65"/>
    </location>
</feature>
<proteinExistence type="predicted"/>
<dbReference type="Pfam" id="PF00440">
    <property type="entry name" value="TetR_N"/>
    <property type="match status" value="1"/>
</dbReference>
<dbReference type="SUPFAM" id="SSF46689">
    <property type="entry name" value="Homeodomain-like"/>
    <property type="match status" value="1"/>
</dbReference>
<dbReference type="InterPro" id="IPR009057">
    <property type="entry name" value="Homeodomain-like_sf"/>
</dbReference>
<evidence type="ECO:0000256" key="2">
    <source>
        <dbReference type="PROSITE-ProRule" id="PRU00335"/>
    </source>
</evidence>
<dbReference type="Gene3D" id="1.10.357.10">
    <property type="entry name" value="Tetracycline Repressor, domain 2"/>
    <property type="match status" value="1"/>
</dbReference>
<feature type="DNA-binding region" description="H-T-H motif" evidence="2">
    <location>
        <begin position="28"/>
        <end position="47"/>
    </location>
</feature>
<protein>
    <submittedName>
        <fullName evidence="4">TetR family transcriptional regulator</fullName>
    </submittedName>
</protein>
<evidence type="ECO:0000256" key="1">
    <source>
        <dbReference type="ARBA" id="ARBA00023125"/>
    </source>
</evidence>
<evidence type="ECO:0000313" key="4">
    <source>
        <dbReference type="EMBL" id="RLP11287.1"/>
    </source>
</evidence>
<dbReference type="OrthoDB" id="8701707at2"/>